<keyword evidence="3" id="KW-1185">Reference proteome</keyword>
<dbReference type="PANTHER" id="PTHR46599:SF3">
    <property type="entry name" value="PIGGYBAC TRANSPOSABLE ELEMENT-DERIVED PROTEIN 4"/>
    <property type="match status" value="1"/>
</dbReference>
<dbReference type="Proteomes" id="UP000507470">
    <property type="component" value="Unassembled WGS sequence"/>
</dbReference>
<reference evidence="2 3" key="1">
    <citation type="submission" date="2020-06" db="EMBL/GenBank/DDBJ databases">
        <authorList>
            <person name="Li R."/>
            <person name="Bekaert M."/>
        </authorList>
    </citation>
    <scope>NUCLEOTIDE SEQUENCE [LARGE SCALE GENOMIC DNA]</scope>
    <source>
        <strain evidence="3">wild</strain>
    </source>
</reference>
<organism evidence="2 3">
    <name type="scientific">Mytilus coruscus</name>
    <name type="common">Sea mussel</name>
    <dbReference type="NCBI Taxonomy" id="42192"/>
    <lineage>
        <taxon>Eukaryota</taxon>
        <taxon>Metazoa</taxon>
        <taxon>Spiralia</taxon>
        <taxon>Lophotrochozoa</taxon>
        <taxon>Mollusca</taxon>
        <taxon>Bivalvia</taxon>
        <taxon>Autobranchia</taxon>
        <taxon>Pteriomorphia</taxon>
        <taxon>Mytilida</taxon>
        <taxon>Mytiloidea</taxon>
        <taxon>Mytilidae</taxon>
        <taxon>Mytilinae</taxon>
        <taxon>Mytilus</taxon>
    </lineage>
</organism>
<gene>
    <name evidence="2" type="ORF">MCOR_45359</name>
</gene>
<evidence type="ECO:0000259" key="1">
    <source>
        <dbReference type="Pfam" id="PF13843"/>
    </source>
</evidence>
<sequence length="242" mass="28037">MSESSDEEFEGFLQNEVDAAAQLYNQRLEQIGIGQLDVSESENELSDDNYDPAVNDTGDCLAEADGWHDNFIYYERGLPPLFLPLGNTDPITETDRYANKQILEHPDENRSPWVTPTTEEMRAFLGLCFLMGINVKPDIKSYWTTDVILETHYFGKVMKRDRFMQIMRYIHFSNSEQAPPPGEPNYTALYKIESLMNMFTDSMVSQYMPKRQLSVDEVMVPFKGQLYFKYMPAKPKTWGIKM</sequence>
<dbReference type="InterPro" id="IPR029526">
    <property type="entry name" value="PGBD"/>
</dbReference>
<accession>A0A6J8DWC3</accession>
<dbReference type="EMBL" id="CACVKT020007994">
    <property type="protein sequence ID" value="CAC5412379.1"/>
    <property type="molecule type" value="Genomic_DNA"/>
</dbReference>
<dbReference type="Pfam" id="PF13843">
    <property type="entry name" value="DDE_Tnp_1_7"/>
    <property type="match status" value="1"/>
</dbReference>
<evidence type="ECO:0000313" key="2">
    <source>
        <dbReference type="EMBL" id="CAC5412379.1"/>
    </source>
</evidence>
<name>A0A6J8DWC3_MYTCO</name>
<proteinExistence type="predicted"/>
<dbReference type="OrthoDB" id="9985837at2759"/>
<feature type="domain" description="PiggyBac transposable element-derived protein" evidence="1">
    <location>
        <begin position="96"/>
        <end position="242"/>
    </location>
</feature>
<protein>
    <recommendedName>
        <fullName evidence="1">PiggyBac transposable element-derived protein domain-containing protein</fullName>
    </recommendedName>
</protein>
<dbReference type="PANTHER" id="PTHR46599">
    <property type="entry name" value="PIGGYBAC TRANSPOSABLE ELEMENT-DERIVED PROTEIN 4"/>
    <property type="match status" value="1"/>
</dbReference>
<dbReference type="AlphaFoldDB" id="A0A6J8DWC3"/>
<evidence type="ECO:0000313" key="3">
    <source>
        <dbReference type="Proteomes" id="UP000507470"/>
    </source>
</evidence>